<evidence type="ECO:0000313" key="2">
    <source>
        <dbReference type="Proteomes" id="UP000023152"/>
    </source>
</evidence>
<protein>
    <submittedName>
        <fullName evidence="1">Uncharacterized protein</fullName>
    </submittedName>
</protein>
<reference evidence="1 2" key="1">
    <citation type="journal article" date="2013" name="Curr. Biol.">
        <title>The Genome of the Foraminiferan Reticulomyxa filosa.</title>
        <authorList>
            <person name="Glockner G."/>
            <person name="Hulsmann N."/>
            <person name="Schleicher M."/>
            <person name="Noegel A.A."/>
            <person name="Eichinger L."/>
            <person name="Gallinger C."/>
            <person name="Pawlowski J."/>
            <person name="Sierra R."/>
            <person name="Euteneuer U."/>
            <person name="Pillet L."/>
            <person name="Moustafa A."/>
            <person name="Platzer M."/>
            <person name="Groth M."/>
            <person name="Szafranski K."/>
            <person name="Schliwa M."/>
        </authorList>
    </citation>
    <scope>NUCLEOTIDE SEQUENCE [LARGE SCALE GENOMIC DNA]</scope>
</reference>
<accession>X6P1U8</accession>
<dbReference type="AlphaFoldDB" id="X6P1U8"/>
<organism evidence="1 2">
    <name type="scientific">Reticulomyxa filosa</name>
    <dbReference type="NCBI Taxonomy" id="46433"/>
    <lineage>
        <taxon>Eukaryota</taxon>
        <taxon>Sar</taxon>
        <taxon>Rhizaria</taxon>
        <taxon>Retaria</taxon>
        <taxon>Foraminifera</taxon>
        <taxon>Monothalamids</taxon>
        <taxon>Reticulomyxidae</taxon>
        <taxon>Reticulomyxa</taxon>
    </lineage>
</organism>
<dbReference type="EMBL" id="ASPP01004477">
    <property type="protein sequence ID" value="ETO32113.1"/>
    <property type="molecule type" value="Genomic_DNA"/>
</dbReference>
<keyword evidence="2" id="KW-1185">Reference proteome</keyword>
<evidence type="ECO:0000313" key="1">
    <source>
        <dbReference type="EMBL" id="ETO32113.1"/>
    </source>
</evidence>
<proteinExistence type="predicted"/>
<name>X6P1U8_RETFI</name>
<gene>
    <name evidence="1" type="ORF">RFI_05005</name>
</gene>
<dbReference type="Proteomes" id="UP000023152">
    <property type="component" value="Unassembled WGS sequence"/>
</dbReference>
<comment type="caution">
    <text evidence="1">The sequence shown here is derived from an EMBL/GenBank/DDBJ whole genome shotgun (WGS) entry which is preliminary data.</text>
</comment>
<sequence>MWYVLLRNFLIDISMCNNEVLKYEWTNIEKNFANNKPSHKNQIEKDQFKEKLNNLKTVPYPTLQDLRGKQLDNIKKAIKDKERKSERRSRSE</sequence>